<dbReference type="EMBL" id="VJNC01000013">
    <property type="protein sequence ID" value="TSE20272.1"/>
    <property type="molecule type" value="Genomic_DNA"/>
</dbReference>
<feature type="domain" description="Acyltransferase 3" evidence="2">
    <location>
        <begin position="16"/>
        <end position="297"/>
    </location>
</feature>
<dbReference type="EMBL" id="SMAH01000004">
    <property type="protein sequence ID" value="TCS98803.1"/>
    <property type="molecule type" value="Genomic_DNA"/>
</dbReference>
<dbReference type="GO" id="GO:0000271">
    <property type="term" value="P:polysaccharide biosynthetic process"/>
    <property type="evidence" value="ECO:0007669"/>
    <property type="project" value="TreeGrafter"/>
</dbReference>
<keyword evidence="4" id="KW-0808">Transferase</keyword>
<evidence type="ECO:0000313" key="3">
    <source>
        <dbReference type="EMBL" id="TCS98803.1"/>
    </source>
</evidence>
<dbReference type="InterPro" id="IPR002656">
    <property type="entry name" value="Acyl_transf_3_dom"/>
</dbReference>
<feature type="transmembrane region" description="Helical" evidence="1">
    <location>
        <begin position="165"/>
        <end position="187"/>
    </location>
</feature>
<name>A0A4R3LFE8_9BURK</name>
<keyword evidence="1" id="KW-0812">Transmembrane</keyword>
<feature type="transmembrane region" description="Helical" evidence="1">
    <location>
        <begin position="142"/>
        <end position="159"/>
    </location>
</feature>
<dbReference type="Proteomes" id="UP000315577">
    <property type="component" value="Unassembled WGS sequence"/>
</dbReference>
<dbReference type="PANTHER" id="PTHR23028:SF53">
    <property type="entry name" value="ACYL_TRANSF_3 DOMAIN-CONTAINING PROTEIN"/>
    <property type="match status" value="1"/>
</dbReference>
<keyword evidence="1" id="KW-0472">Membrane</keyword>
<feature type="transmembrane region" description="Helical" evidence="1">
    <location>
        <begin position="115"/>
        <end position="135"/>
    </location>
</feature>
<proteinExistence type="predicted"/>
<dbReference type="InterPro" id="IPR050879">
    <property type="entry name" value="Acyltransferase_3"/>
</dbReference>
<feature type="transmembrane region" description="Helical" evidence="1">
    <location>
        <begin position="57"/>
        <end position="77"/>
    </location>
</feature>
<reference evidence="3 5" key="1">
    <citation type="submission" date="2019-03" db="EMBL/GenBank/DDBJ databases">
        <title>Genomic Encyclopedia of Type Strains, Phase IV (KMG-IV): sequencing the most valuable type-strain genomes for metagenomic binning, comparative biology and taxonomic classification.</title>
        <authorList>
            <person name="Goeker M."/>
        </authorList>
    </citation>
    <scope>NUCLEOTIDE SEQUENCE [LARGE SCALE GENOMIC DNA]</scope>
    <source>
        <strain evidence="3 5">DSM 12034</strain>
    </source>
</reference>
<feature type="transmembrane region" description="Helical" evidence="1">
    <location>
        <begin position="199"/>
        <end position="216"/>
    </location>
</feature>
<comment type="caution">
    <text evidence="3">The sequence shown here is derived from an EMBL/GenBank/DDBJ whole genome shotgun (WGS) entry which is preliminary data.</text>
</comment>
<evidence type="ECO:0000313" key="6">
    <source>
        <dbReference type="Proteomes" id="UP000315577"/>
    </source>
</evidence>
<dbReference type="Pfam" id="PF01757">
    <property type="entry name" value="Acyl_transf_3"/>
    <property type="match status" value="1"/>
</dbReference>
<feature type="transmembrane region" description="Helical" evidence="1">
    <location>
        <begin position="222"/>
        <end position="243"/>
    </location>
</feature>
<dbReference type="GO" id="GO:0016747">
    <property type="term" value="F:acyltransferase activity, transferring groups other than amino-acyl groups"/>
    <property type="evidence" value="ECO:0007669"/>
    <property type="project" value="InterPro"/>
</dbReference>
<dbReference type="PANTHER" id="PTHR23028">
    <property type="entry name" value="ACETYLTRANSFERASE"/>
    <property type="match status" value="1"/>
</dbReference>
<dbReference type="AlphaFoldDB" id="A0A4R3LFE8"/>
<sequence length="326" mass="36046">MVALSHVGVSMRGYHLGVPAVVVFLLLSGYVVAAMLHTHPGGWSSPRLFYAERAVRLLPPYYVAWLLGLAAFYTAGMSSPFVSGWQQPALWLASLLVVPLNFAAVAPVLDTFTPVPPAWSLGLELQFYLLAPWLLASTRRMLGALVLTWVVGATAQLGLLPSDAWGYRLLPGNLWIFLLGSCLFHALQRSNGCCARALRLVWLVTLALWLWTAAVGRWGQPFVAEVLGGVVLGLPAVAVLARLPRRAWDDRMADWAYPVFLVHFAVIATAWPTLQQLPHATGWVVYLALVWVLAWWLDRVAQRPVARWRRHLRARQSAILGQPATP</sequence>
<feature type="transmembrane region" description="Helical" evidence="1">
    <location>
        <begin position="89"/>
        <end position="109"/>
    </location>
</feature>
<dbReference type="Proteomes" id="UP000295536">
    <property type="component" value="Unassembled WGS sequence"/>
</dbReference>
<gene>
    <name evidence="3" type="ORF">EDC36_104227</name>
    <name evidence="4" type="ORF">Tigna_01903</name>
</gene>
<organism evidence="3 5">
    <name type="scientific">Tepidimonas ignava</name>
    <dbReference type="NCBI Taxonomy" id="114249"/>
    <lineage>
        <taxon>Bacteria</taxon>
        <taxon>Pseudomonadati</taxon>
        <taxon>Pseudomonadota</taxon>
        <taxon>Betaproteobacteria</taxon>
        <taxon>Burkholderiales</taxon>
        <taxon>Tepidimonas</taxon>
    </lineage>
</organism>
<keyword evidence="1" id="KW-1133">Transmembrane helix</keyword>
<dbReference type="GO" id="GO:0016020">
    <property type="term" value="C:membrane"/>
    <property type="evidence" value="ECO:0007669"/>
    <property type="project" value="TreeGrafter"/>
</dbReference>
<keyword evidence="4" id="KW-0012">Acyltransferase</keyword>
<evidence type="ECO:0000313" key="5">
    <source>
        <dbReference type="Proteomes" id="UP000295536"/>
    </source>
</evidence>
<feature type="transmembrane region" description="Helical" evidence="1">
    <location>
        <begin position="255"/>
        <end position="274"/>
    </location>
</feature>
<feature type="transmembrane region" description="Helical" evidence="1">
    <location>
        <begin position="16"/>
        <end position="37"/>
    </location>
</feature>
<keyword evidence="6" id="KW-1185">Reference proteome</keyword>
<evidence type="ECO:0000259" key="2">
    <source>
        <dbReference type="Pfam" id="PF01757"/>
    </source>
</evidence>
<evidence type="ECO:0000313" key="4">
    <source>
        <dbReference type="EMBL" id="TSE20272.1"/>
    </source>
</evidence>
<protein>
    <submittedName>
        <fullName evidence="4">Acyltransferase family protein</fullName>
    </submittedName>
    <submittedName>
        <fullName evidence="3">Peptidoglycan/LPS O-acetylase OafA/YrhL</fullName>
    </submittedName>
</protein>
<reference evidence="4 6" key="2">
    <citation type="submission" date="2019-07" db="EMBL/GenBank/DDBJ databases">
        <title>Tepidimonas ignava SPS-1037 draft genome.</title>
        <authorList>
            <person name="Da Costa M.S."/>
            <person name="Froufe H.J.C."/>
            <person name="Egas C."/>
            <person name="Albuquerque L."/>
        </authorList>
    </citation>
    <scope>NUCLEOTIDE SEQUENCE [LARGE SCALE GENOMIC DNA]</scope>
    <source>
        <strain evidence="4 6">SPS-1037</strain>
    </source>
</reference>
<accession>A0A4R3LFE8</accession>
<feature type="transmembrane region" description="Helical" evidence="1">
    <location>
        <begin position="280"/>
        <end position="297"/>
    </location>
</feature>
<evidence type="ECO:0000256" key="1">
    <source>
        <dbReference type="SAM" id="Phobius"/>
    </source>
</evidence>